<reference evidence="2" key="1">
    <citation type="submission" date="2022-03" db="EMBL/GenBank/DDBJ databases">
        <title>Complete genome sequence of Caldinitratiruptor microaerophilus.</title>
        <authorList>
            <person name="Mukaiyama R."/>
            <person name="Nishiyama T."/>
            <person name="Ueda K."/>
        </authorList>
    </citation>
    <scope>NUCLEOTIDE SEQUENCE</scope>
    <source>
        <strain evidence="2">JCM 16183</strain>
    </source>
</reference>
<evidence type="ECO:0000256" key="1">
    <source>
        <dbReference type="SAM" id="MobiDB-lite"/>
    </source>
</evidence>
<accession>A0AA35CN19</accession>
<dbReference type="Proteomes" id="UP001163687">
    <property type="component" value="Chromosome"/>
</dbReference>
<sequence length="123" mass="13239">MAAPMKSPYCPTCGGPLRRRAPGWWDCPQGHGEWLGAEGEVGDDVTELMAVGSLRPDPPDPPADPLHALIPWLPRKAARAAEPVSRADVGTRRKGGGRRGRGKSPQQQKMDAWQRRRKGGGAA</sequence>
<gene>
    <name evidence="2" type="ORF">caldi_34150</name>
</gene>
<evidence type="ECO:0000313" key="2">
    <source>
        <dbReference type="EMBL" id="BDG62325.1"/>
    </source>
</evidence>
<protein>
    <submittedName>
        <fullName evidence="2">Uncharacterized protein</fullName>
    </submittedName>
</protein>
<keyword evidence="3" id="KW-1185">Reference proteome</keyword>
<dbReference type="AlphaFoldDB" id="A0AA35CN19"/>
<feature type="compositionally biased region" description="Basic residues" evidence="1">
    <location>
        <begin position="92"/>
        <end position="102"/>
    </location>
</feature>
<dbReference type="RefSeq" id="WP_264842914.1">
    <property type="nucleotide sequence ID" value="NZ_AP025628.1"/>
</dbReference>
<organism evidence="2 3">
    <name type="scientific">Caldinitratiruptor microaerophilus</name>
    <dbReference type="NCBI Taxonomy" id="671077"/>
    <lineage>
        <taxon>Bacteria</taxon>
        <taxon>Bacillati</taxon>
        <taxon>Bacillota</taxon>
        <taxon>Clostridia</taxon>
        <taxon>Eubacteriales</taxon>
        <taxon>Symbiobacteriaceae</taxon>
        <taxon>Caldinitratiruptor</taxon>
    </lineage>
</organism>
<evidence type="ECO:0000313" key="3">
    <source>
        <dbReference type="Proteomes" id="UP001163687"/>
    </source>
</evidence>
<dbReference type="EMBL" id="AP025628">
    <property type="protein sequence ID" value="BDG62325.1"/>
    <property type="molecule type" value="Genomic_DNA"/>
</dbReference>
<feature type="region of interest" description="Disordered" evidence="1">
    <location>
        <begin position="77"/>
        <end position="123"/>
    </location>
</feature>
<proteinExistence type="predicted"/>
<dbReference type="KEGG" id="cmic:caldi_34150"/>
<name>A0AA35CN19_9FIRM</name>